<dbReference type="PANTHER" id="PTHR23161:SF2">
    <property type="entry name" value="PROTEIN CIP2A"/>
    <property type="match status" value="1"/>
</dbReference>
<accession>B4GL39</accession>
<gene>
    <name evidence="2" type="primary">Dper\GL12111</name>
    <name evidence="2" type="ORF">Dper_GL12111</name>
</gene>
<dbReference type="PANTHER" id="PTHR23161">
    <property type="entry name" value="PROTEIN CIP2A"/>
    <property type="match status" value="1"/>
</dbReference>
<dbReference type="PhylomeDB" id="B4GL39"/>
<proteinExistence type="predicted"/>
<sequence length="892" mass="101702">MNRKPLKQPHHQKTLNFSRYQVGTVYDELEFVSIFTVYLVYNNNGGSTINNNNNESPQQQHSSLVNQDAGVAEAIGYMREFSSQAANYNQLKSEESLVYLHRSIMLLETKVHPHFYAPTPGNLELARFFMDLHALMSALEGKCEVLWICVELVQHCSRNLEARGAIIEKYCFVPLLSFLLKKTEREERVYRLLVLLQDLTYGIHISWEEPYLPVLLEHLVDMVHNVEGDTDDAQPPSHALLALSILANLCNKNFVVLFLFLRNVNISSFCKRIINYGLLGYKMLIILSEDVHAFEQHELHTFLRACFVGIEDCLKNWNDHAGLHQAMLSHSHYCEDVEKLLDQISSSCAMDDSHEDTRKHQQICLHLVFRLISYILDLSEEQSSVISLDAITPRLYELIGEWLASDLCGVAAIELVSTLLRLGKGAVVAQLIARDPTNLVSLVASAERPETKPAQVVAILRLLLDLLRESKTEKLVLSKISESKFDKILTAPLSLTPQCLSYQSLGQAEVEKAIFCLLLLLINFANITNIAKKAYFEMCCSLLEQPQLQYALARGLASGNEQLVEAVLQISRFERFPKVAVAKHVATINSGRLSCSSVAPPAGCGSEAPKQWYNLSTILKCHRTFTNKELSQRIEALLDNISGIVRRNELQSAPVSQVIELYNHRLDSLNSSMLNVQQRLEQANNQLIRSTQLANVQNAELEQFQTKNFELLISQERLQTQCKDLKQQTHKLKSNMSNLLKQLSENEDHLKASERRLAVRESEVASLRKDCEDLKTNLSSKRDELIKLEALSKDSISRIDKLKKSVLAYEQDIREKVRSIEERDRELAKKHKSLEEQREGRKKCEDLVFVLETQLQAKKEQIEHLEKELKETEDMRKTVMSLMESTKPKQKN</sequence>
<keyword evidence="1" id="KW-0175">Coiled coil</keyword>
<dbReference type="OrthoDB" id="73401at2759"/>
<dbReference type="OMA" id="SYKAFTH"/>
<dbReference type="HOGENOM" id="CLU_016514_0_0_1"/>
<evidence type="ECO:0000256" key="1">
    <source>
        <dbReference type="SAM" id="Coils"/>
    </source>
</evidence>
<protein>
    <submittedName>
        <fullName evidence="2">GL12111</fullName>
    </submittedName>
</protein>
<dbReference type="eggNOG" id="ENOG502QVNV">
    <property type="taxonomic scope" value="Eukaryota"/>
</dbReference>
<evidence type="ECO:0000313" key="2">
    <source>
        <dbReference type="EMBL" id="EDW38263.1"/>
    </source>
</evidence>
<dbReference type="STRING" id="7234.B4GL39"/>
<feature type="coiled-coil region" evidence="1">
    <location>
        <begin position="627"/>
        <end position="791"/>
    </location>
</feature>
<feature type="coiled-coil region" evidence="1">
    <location>
        <begin position="817"/>
        <end position="882"/>
    </location>
</feature>
<name>B4GL39_DROPE</name>
<organism evidence="3">
    <name type="scientific">Drosophila persimilis</name>
    <name type="common">Fruit fly</name>
    <dbReference type="NCBI Taxonomy" id="7234"/>
    <lineage>
        <taxon>Eukaryota</taxon>
        <taxon>Metazoa</taxon>
        <taxon>Ecdysozoa</taxon>
        <taxon>Arthropoda</taxon>
        <taxon>Hexapoda</taxon>
        <taxon>Insecta</taxon>
        <taxon>Pterygota</taxon>
        <taxon>Neoptera</taxon>
        <taxon>Endopterygota</taxon>
        <taxon>Diptera</taxon>
        <taxon>Brachycera</taxon>
        <taxon>Muscomorpha</taxon>
        <taxon>Ephydroidea</taxon>
        <taxon>Drosophilidae</taxon>
        <taxon>Drosophila</taxon>
        <taxon>Sophophora</taxon>
    </lineage>
</organism>
<dbReference type="Gene3D" id="1.10.287.1490">
    <property type="match status" value="1"/>
</dbReference>
<dbReference type="EMBL" id="CH479185">
    <property type="protein sequence ID" value="EDW38263.1"/>
    <property type="molecule type" value="Genomic_DNA"/>
</dbReference>
<evidence type="ECO:0000313" key="3">
    <source>
        <dbReference type="Proteomes" id="UP000008744"/>
    </source>
</evidence>
<keyword evidence="3" id="KW-1185">Reference proteome</keyword>
<dbReference type="AlphaFoldDB" id="B4GL39"/>
<dbReference type="Proteomes" id="UP000008744">
    <property type="component" value="Unassembled WGS sequence"/>
</dbReference>
<reference evidence="2 3" key="1">
    <citation type="journal article" date="2007" name="Nature">
        <title>Evolution of genes and genomes on the Drosophila phylogeny.</title>
        <authorList>
            <consortium name="Drosophila 12 Genomes Consortium"/>
            <person name="Clark A.G."/>
            <person name="Eisen M.B."/>
            <person name="Smith D.R."/>
            <person name="Bergman C.M."/>
            <person name="Oliver B."/>
            <person name="Markow T.A."/>
            <person name="Kaufman T.C."/>
            <person name="Kellis M."/>
            <person name="Gelbart W."/>
            <person name="Iyer V.N."/>
            <person name="Pollard D.A."/>
            <person name="Sackton T.B."/>
            <person name="Larracuente A.M."/>
            <person name="Singh N.D."/>
            <person name="Abad J.P."/>
            <person name="Abt D.N."/>
            <person name="Adryan B."/>
            <person name="Aguade M."/>
            <person name="Akashi H."/>
            <person name="Anderson W.W."/>
            <person name="Aquadro C.F."/>
            <person name="Ardell D.H."/>
            <person name="Arguello R."/>
            <person name="Artieri C.G."/>
            <person name="Barbash D.A."/>
            <person name="Barker D."/>
            <person name="Barsanti P."/>
            <person name="Batterham P."/>
            <person name="Batzoglou S."/>
            <person name="Begun D."/>
            <person name="Bhutkar A."/>
            <person name="Blanco E."/>
            <person name="Bosak S.A."/>
            <person name="Bradley R.K."/>
            <person name="Brand A.D."/>
            <person name="Brent M.R."/>
            <person name="Brooks A.N."/>
            <person name="Brown R.H."/>
            <person name="Butlin R.K."/>
            <person name="Caggese C."/>
            <person name="Calvi B.R."/>
            <person name="Bernardo de Carvalho A."/>
            <person name="Caspi A."/>
            <person name="Castrezana S."/>
            <person name="Celniker S.E."/>
            <person name="Chang J.L."/>
            <person name="Chapple C."/>
            <person name="Chatterji S."/>
            <person name="Chinwalla A."/>
            <person name="Civetta A."/>
            <person name="Clifton S.W."/>
            <person name="Comeron J.M."/>
            <person name="Costello J.C."/>
            <person name="Coyne J.A."/>
            <person name="Daub J."/>
            <person name="David R.G."/>
            <person name="Delcher A.L."/>
            <person name="Delehaunty K."/>
            <person name="Do C.B."/>
            <person name="Ebling H."/>
            <person name="Edwards K."/>
            <person name="Eickbush T."/>
            <person name="Evans J.D."/>
            <person name="Filipski A."/>
            <person name="Findeiss S."/>
            <person name="Freyhult E."/>
            <person name="Fulton L."/>
            <person name="Fulton R."/>
            <person name="Garcia A.C."/>
            <person name="Gardiner A."/>
            <person name="Garfield D.A."/>
            <person name="Garvin B.E."/>
            <person name="Gibson G."/>
            <person name="Gilbert D."/>
            <person name="Gnerre S."/>
            <person name="Godfrey J."/>
            <person name="Good R."/>
            <person name="Gotea V."/>
            <person name="Gravely B."/>
            <person name="Greenberg A.J."/>
            <person name="Griffiths-Jones S."/>
            <person name="Gross S."/>
            <person name="Guigo R."/>
            <person name="Gustafson E.A."/>
            <person name="Haerty W."/>
            <person name="Hahn M.W."/>
            <person name="Halligan D.L."/>
            <person name="Halpern A.L."/>
            <person name="Halter G.M."/>
            <person name="Han M.V."/>
            <person name="Heger A."/>
            <person name="Hillier L."/>
            <person name="Hinrichs A.S."/>
            <person name="Holmes I."/>
            <person name="Hoskins R.A."/>
            <person name="Hubisz M.J."/>
            <person name="Hultmark D."/>
            <person name="Huntley M.A."/>
            <person name="Jaffe D.B."/>
            <person name="Jagadeeshan S."/>
            <person name="Jeck W.R."/>
            <person name="Johnson J."/>
            <person name="Jones C.D."/>
            <person name="Jordan W.C."/>
            <person name="Karpen G.H."/>
            <person name="Kataoka E."/>
            <person name="Keightley P.D."/>
            <person name="Kheradpour P."/>
            <person name="Kirkness E.F."/>
            <person name="Koerich L.B."/>
            <person name="Kristiansen K."/>
            <person name="Kudrna D."/>
            <person name="Kulathinal R.J."/>
            <person name="Kumar S."/>
            <person name="Kwok R."/>
            <person name="Lander E."/>
            <person name="Langley C.H."/>
            <person name="Lapoint R."/>
            <person name="Lazzaro B.P."/>
            <person name="Lee S.J."/>
            <person name="Levesque L."/>
            <person name="Li R."/>
            <person name="Lin C.F."/>
            <person name="Lin M.F."/>
            <person name="Lindblad-Toh K."/>
            <person name="Llopart A."/>
            <person name="Long M."/>
            <person name="Low L."/>
            <person name="Lozovsky E."/>
            <person name="Lu J."/>
            <person name="Luo M."/>
            <person name="Machado C.A."/>
            <person name="Makalowski W."/>
            <person name="Marzo M."/>
            <person name="Matsuda M."/>
            <person name="Matzkin L."/>
            <person name="McAllister B."/>
            <person name="McBride C.S."/>
            <person name="McKernan B."/>
            <person name="McKernan K."/>
            <person name="Mendez-Lago M."/>
            <person name="Minx P."/>
            <person name="Mollenhauer M.U."/>
            <person name="Montooth K."/>
            <person name="Mount S.M."/>
            <person name="Mu X."/>
            <person name="Myers E."/>
            <person name="Negre B."/>
            <person name="Newfeld S."/>
            <person name="Nielsen R."/>
            <person name="Noor M.A."/>
            <person name="O'Grady P."/>
            <person name="Pachter L."/>
            <person name="Papaceit M."/>
            <person name="Parisi M.J."/>
            <person name="Parisi M."/>
            <person name="Parts L."/>
            <person name="Pedersen J.S."/>
            <person name="Pesole G."/>
            <person name="Phillippy A.M."/>
            <person name="Ponting C.P."/>
            <person name="Pop M."/>
            <person name="Porcelli D."/>
            <person name="Powell J.R."/>
            <person name="Prohaska S."/>
            <person name="Pruitt K."/>
            <person name="Puig M."/>
            <person name="Quesneville H."/>
            <person name="Ram K.R."/>
            <person name="Rand D."/>
            <person name="Rasmussen M.D."/>
            <person name="Reed L.K."/>
            <person name="Reenan R."/>
            <person name="Reily A."/>
            <person name="Remington K.A."/>
            <person name="Rieger T.T."/>
            <person name="Ritchie M.G."/>
            <person name="Robin C."/>
            <person name="Rogers Y.H."/>
            <person name="Rohde C."/>
            <person name="Rozas J."/>
            <person name="Rubenfield M.J."/>
            <person name="Ruiz A."/>
            <person name="Russo S."/>
            <person name="Salzberg S.L."/>
            <person name="Sanchez-Gracia A."/>
            <person name="Saranga D.J."/>
            <person name="Sato H."/>
            <person name="Schaeffer S.W."/>
            <person name="Schatz M.C."/>
            <person name="Schlenke T."/>
            <person name="Schwartz R."/>
            <person name="Segarra C."/>
            <person name="Singh R.S."/>
            <person name="Sirot L."/>
            <person name="Sirota M."/>
            <person name="Sisneros N.B."/>
            <person name="Smith C.D."/>
            <person name="Smith T.F."/>
            <person name="Spieth J."/>
            <person name="Stage D.E."/>
            <person name="Stark A."/>
            <person name="Stephan W."/>
            <person name="Strausberg R.L."/>
            <person name="Strempel S."/>
            <person name="Sturgill D."/>
            <person name="Sutton G."/>
            <person name="Sutton G.G."/>
            <person name="Tao W."/>
            <person name="Teichmann S."/>
            <person name="Tobari Y.N."/>
            <person name="Tomimura Y."/>
            <person name="Tsolas J.M."/>
            <person name="Valente V.L."/>
            <person name="Venter E."/>
            <person name="Venter J.C."/>
            <person name="Vicario S."/>
            <person name="Vieira F.G."/>
            <person name="Vilella A.J."/>
            <person name="Villasante A."/>
            <person name="Walenz B."/>
            <person name="Wang J."/>
            <person name="Wasserman M."/>
            <person name="Watts T."/>
            <person name="Wilson D."/>
            <person name="Wilson R.K."/>
            <person name="Wing R.A."/>
            <person name="Wolfner M.F."/>
            <person name="Wong A."/>
            <person name="Wong G.K."/>
            <person name="Wu C.I."/>
            <person name="Wu G."/>
            <person name="Yamamoto D."/>
            <person name="Yang H.P."/>
            <person name="Yang S.P."/>
            <person name="Yorke J.A."/>
            <person name="Yoshida K."/>
            <person name="Zdobnov E."/>
            <person name="Zhang P."/>
            <person name="Zhang Y."/>
            <person name="Zimin A.V."/>
            <person name="Baldwin J."/>
            <person name="Abdouelleil A."/>
            <person name="Abdulkadir J."/>
            <person name="Abebe A."/>
            <person name="Abera B."/>
            <person name="Abreu J."/>
            <person name="Acer S.C."/>
            <person name="Aftuck L."/>
            <person name="Alexander A."/>
            <person name="An P."/>
            <person name="Anderson E."/>
            <person name="Anderson S."/>
            <person name="Arachi H."/>
            <person name="Azer M."/>
            <person name="Bachantsang P."/>
            <person name="Barry A."/>
            <person name="Bayul T."/>
            <person name="Berlin A."/>
            <person name="Bessette D."/>
            <person name="Bloom T."/>
            <person name="Blye J."/>
            <person name="Boguslavskiy L."/>
            <person name="Bonnet C."/>
            <person name="Boukhgalter B."/>
            <person name="Bourzgui I."/>
            <person name="Brown A."/>
            <person name="Cahill P."/>
            <person name="Channer S."/>
            <person name="Cheshatsang Y."/>
            <person name="Chuda L."/>
            <person name="Citroen M."/>
            <person name="Collymore A."/>
            <person name="Cooke P."/>
            <person name="Costello M."/>
            <person name="D'Aco K."/>
            <person name="Daza R."/>
            <person name="De Haan G."/>
            <person name="DeGray S."/>
            <person name="DeMaso C."/>
            <person name="Dhargay N."/>
            <person name="Dooley K."/>
            <person name="Dooley E."/>
            <person name="Doricent M."/>
            <person name="Dorje P."/>
            <person name="Dorjee K."/>
            <person name="Dupes A."/>
            <person name="Elong R."/>
            <person name="Falk J."/>
            <person name="Farina A."/>
            <person name="Faro S."/>
            <person name="Ferguson D."/>
            <person name="Fisher S."/>
            <person name="Foley C.D."/>
            <person name="Franke A."/>
            <person name="Friedrich D."/>
            <person name="Gadbois L."/>
            <person name="Gearin G."/>
            <person name="Gearin C.R."/>
            <person name="Giannoukos G."/>
            <person name="Goode T."/>
            <person name="Graham J."/>
            <person name="Grandbois E."/>
            <person name="Grewal S."/>
            <person name="Gyaltsen K."/>
            <person name="Hafez N."/>
            <person name="Hagos B."/>
            <person name="Hall J."/>
            <person name="Henson C."/>
            <person name="Hollinger A."/>
            <person name="Honan T."/>
            <person name="Huard M.D."/>
            <person name="Hughes L."/>
            <person name="Hurhula B."/>
            <person name="Husby M.E."/>
            <person name="Kamat A."/>
            <person name="Kanga B."/>
            <person name="Kashin S."/>
            <person name="Khazanovich D."/>
            <person name="Kisner P."/>
            <person name="Lance K."/>
            <person name="Lara M."/>
            <person name="Lee W."/>
            <person name="Lennon N."/>
            <person name="Letendre F."/>
            <person name="LeVine R."/>
            <person name="Lipovsky A."/>
            <person name="Liu X."/>
            <person name="Liu J."/>
            <person name="Liu S."/>
            <person name="Lokyitsang T."/>
            <person name="Lokyitsang Y."/>
            <person name="Lubonja R."/>
            <person name="Lui A."/>
            <person name="MacDonald P."/>
            <person name="Magnisalis V."/>
            <person name="Maru K."/>
            <person name="Matthews C."/>
            <person name="McCusker W."/>
            <person name="McDonough S."/>
            <person name="Mehta T."/>
            <person name="Meldrim J."/>
            <person name="Meneus L."/>
            <person name="Mihai O."/>
            <person name="Mihalev A."/>
            <person name="Mihova T."/>
            <person name="Mittelman R."/>
            <person name="Mlenga V."/>
            <person name="Montmayeur A."/>
            <person name="Mulrain L."/>
            <person name="Navidi A."/>
            <person name="Naylor J."/>
            <person name="Negash T."/>
            <person name="Nguyen T."/>
            <person name="Nguyen N."/>
            <person name="Nicol R."/>
            <person name="Norbu C."/>
            <person name="Norbu N."/>
            <person name="Novod N."/>
            <person name="O'Neill B."/>
            <person name="Osman S."/>
            <person name="Markiewicz E."/>
            <person name="Oyono O.L."/>
            <person name="Patti C."/>
            <person name="Phunkhang P."/>
            <person name="Pierre F."/>
            <person name="Priest M."/>
            <person name="Raghuraman S."/>
            <person name="Rege F."/>
            <person name="Reyes R."/>
            <person name="Rise C."/>
            <person name="Rogov P."/>
            <person name="Ross K."/>
            <person name="Ryan E."/>
            <person name="Settipalli S."/>
            <person name="Shea T."/>
            <person name="Sherpa N."/>
            <person name="Shi L."/>
            <person name="Shih D."/>
            <person name="Sparrow T."/>
            <person name="Spaulding J."/>
            <person name="Stalker J."/>
            <person name="Stange-Thomann N."/>
            <person name="Stavropoulos S."/>
            <person name="Stone C."/>
            <person name="Strader C."/>
            <person name="Tesfaye S."/>
            <person name="Thomson T."/>
            <person name="Thoulutsang Y."/>
            <person name="Thoulutsang D."/>
            <person name="Topham K."/>
            <person name="Topping I."/>
            <person name="Tsamla T."/>
            <person name="Vassiliev H."/>
            <person name="Vo A."/>
            <person name="Wangchuk T."/>
            <person name="Wangdi T."/>
            <person name="Weiand M."/>
            <person name="Wilkinson J."/>
            <person name="Wilson A."/>
            <person name="Yadav S."/>
            <person name="Young G."/>
            <person name="Yu Q."/>
            <person name="Zembek L."/>
            <person name="Zhong D."/>
            <person name="Zimmer A."/>
            <person name="Zwirko Z."/>
            <person name="Jaffe D.B."/>
            <person name="Alvarez P."/>
            <person name="Brockman W."/>
            <person name="Butler J."/>
            <person name="Chin C."/>
            <person name="Gnerre S."/>
            <person name="Grabherr M."/>
            <person name="Kleber M."/>
            <person name="Mauceli E."/>
            <person name="MacCallum I."/>
        </authorList>
    </citation>
    <scope>NUCLEOTIDE SEQUENCE [LARGE SCALE GENOMIC DNA]</scope>
    <source>
        <strain evidence="3">MSH-3 / Tucson 14011-0111.49</strain>
    </source>
</reference>
<dbReference type="InterPro" id="IPR042510">
    <property type="entry name" value="CIP2A"/>
</dbReference>